<accession>A0A330L121</accession>
<protein>
    <submittedName>
        <fullName evidence="2">Uncharacterized protein</fullName>
    </submittedName>
</protein>
<gene>
    <name evidence="2" type="ORF">NITLEN_10123</name>
</gene>
<reference evidence="3" key="1">
    <citation type="submission" date="2018-04" db="EMBL/GenBank/DDBJ databases">
        <authorList>
            <person name="Lucker S."/>
            <person name="Sakoula D."/>
        </authorList>
    </citation>
    <scope>NUCLEOTIDE SEQUENCE [LARGE SCALE GENOMIC DNA]</scope>
</reference>
<dbReference type="EMBL" id="OUNR01000001">
    <property type="protein sequence ID" value="SPP63037.1"/>
    <property type="molecule type" value="Genomic_DNA"/>
</dbReference>
<dbReference type="AlphaFoldDB" id="A0A330L121"/>
<dbReference type="Proteomes" id="UP000248168">
    <property type="component" value="Unassembled WGS sequence"/>
</dbReference>
<dbReference type="InParanoid" id="A0A330L121"/>
<evidence type="ECO:0000313" key="3">
    <source>
        <dbReference type="Proteomes" id="UP000248168"/>
    </source>
</evidence>
<evidence type="ECO:0000313" key="2">
    <source>
        <dbReference type="EMBL" id="SPP63037.1"/>
    </source>
</evidence>
<feature type="compositionally biased region" description="Basic and acidic residues" evidence="1">
    <location>
        <begin position="1"/>
        <end position="24"/>
    </location>
</feature>
<keyword evidence="3" id="KW-1185">Reference proteome</keyword>
<sequence length="66" mass="7455">MKRKLEHPARCLDERRGSGPRESEVVGAKGFEPSTPASRTQCATGLRYAPTRQLKKREPDCLTRWG</sequence>
<evidence type="ECO:0000256" key="1">
    <source>
        <dbReference type="SAM" id="MobiDB-lite"/>
    </source>
</evidence>
<dbReference type="AntiFam" id="ANF00014">
    <property type="entry name" value="tRNA translation"/>
</dbReference>
<name>A0A330L121_9BACT</name>
<feature type="region of interest" description="Disordered" evidence="1">
    <location>
        <begin position="1"/>
        <end position="41"/>
    </location>
</feature>
<organism evidence="2 3">
    <name type="scientific">Nitrospira lenta</name>
    <dbReference type="NCBI Taxonomy" id="1436998"/>
    <lineage>
        <taxon>Bacteria</taxon>
        <taxon>Pseudomonadati</taxon>
        <taxon>Nitrospirota</taxon>
        <taxon>Nitrospiria</taxon>
        <taxon>Nitrospirales</taxon>
        <taxon>Nitrospiraceae</taxon>
        <taxon>Nitrospira</taxon>
    </lineage>
</organism>
<proteinExistence type="predicted"/>